<keyword evidence="1" id="KW-0812">Transmembrane</keyword>
<reference evidence="2" key="1">
    <citation type="journal article" date="2020" name="mSystems">
        <title>Genome- and Community-Level Interaction Insights into Carbon Utilization and Element Cycling Functions of Hydrothermarchaeota in Hydrothermal Sediment.</title>
        <authorList>
            <person name="Zhou Z."/>
            <person name="Liu Y."/>
            <person name="Xu W."/>
            <person name="Pan J."/>
            <person name="Luo Z.H."/>
            <person name="Li M."/>
        </authorList>
    </citation>
    <scope>NUCLEOTIDE SEQUENCE [LARGE SCALE GENOMIC DNA]</scope>
    <source>
        <strain evidence="2">SpSt-735</strain>
    </source>
</reference>
<keyword evidence="1" id="KW-1133">Transmembrane helix</keyword>
<protein>
    <submittedName>
        <fullName evidence="2">Uncharacterized protein</fullName>
    </submittedName>
</protein>
<sequence>MSSESAAGAGWSETARDIIRGGEVMVRVGTLTAVVYGIYWALRAAFEYLHTPILRPLNLEQVLFAVLSFAGATITILTHDHFCRLGKFRSAGLISLITAAILLIPAFIAGMIMLFGGLMLYVGAEIFHVAKMRIEPREG</sequence>
<organism evidence="2">
    <name type="scientific">Thermofilum pendens</name>
    <dbReference type="NCBI Taxonomy" id="2269"/>
    <lineage>
        <taxon>Archaea</taxon>
        <taxon>Thermoproteota</taxon>
        <taxon>Thermoprotei</taxon>
        <taxon>Thermofilales</taxon>
        <taxon>Thermofilaceae</taxon>
        <taxon>Thermofilum</taxon>
    </lineage>
</organism>
<feature type="transmembrane region" description="Helical" evidence="1">
    <location>
        <begin position="24"/>
        <end position="42"/>
    </location>
</feature>
<gene>
    <name evidence="2" type="ORF">ENV17_06405</name>
</gene>
<evidence type="ECO:0000256" key="1">
    <source>
        <dbReference type="SAM" id="Phobius"/>
    </source>
</evidence>
<feature type="transmembrane region" description="Helical" evidence="1">
    <location>
        <begin position="62"/>
        <end position="79"/>
    </location>
</feature>
<accession>A0A7C4BA42</accession>
<dbReference type="AlphaFoldDB" id="A0A7C4BA42"/>
<feature type="transmembrane region" description="Helical" evidence="1">
    <location>
        <begin position="91"/>
        <end position="122"/>
    </location>
</feature>
<dbReference type="EMBL" id="DTFI01000167">
    <property type="protein sequence ID" value="HGI43996.1"/>
    <property type="molecule type" value="Genomic_DNA"/>
</dbReference>
<keyword evidence="1" id="KW-0472">Membrane</keyword>
<proteinExistence type="predicted"/>
<name>A0A7C4BA42_THEPE</name>
<comment type="caution">
    <text evidence="2">The sequence shown here is derived from an EMBL/GenBank/DDBJ whole genome shotgun (WGS) entry which is preliminary data.</text>
</comment>
<evidence type="ECO:0000313" key="2">
    <source>
        <dbReference type="EMBL" id="HGI43996.1"/>
    </source>
</evidence>